<feature type="compositionally biased region" description="Pro residues" evidence="1">
    <location>
        <begin position="50"/>
        <end position="71"/>
    </location>
</feature>
<evidence type="ECO:0000313" key="3">
    <source>
        <dbReference type="Proteomes" id="UP001500979"/>
    </source>
</evidence>
<protein>
    <submittedName>
        <fullName evidence="2">Uncharacterized protein</fullName>
    </submittedName>
</protein>
<feature type="compositionally biased region" description="Pro residues" evidence="1">
    <location>
        <begin position="82"/>
        <end position="91"/>
    </location>
</feature>
<reference evidence="2 3" key="1">
    <citation type="journal article" date="2019" name="Int. J. Syst. Evol. Microbiol.">
        <title>The Global Catalogue of Microorganisms (GCM) 10K type strain sequencing project: providing services to taxonomists for standard genome sequencing and annotation.</title>
        <authorList>
            <consortium name="The Broad Institute Genomics Platform"/>
            <consortium name="The Broad Institute Genome Sequencing Center for Infectious Disease"/>
            <person name="Wu L."/>
            <person name="Ma J."/>
        </authorList>
    </citation>
    <scope>NUCLEOTIDE SEQUENCE [LARGE SCALE GENOMIC DNA]</scope>
    <source>
        <strain evidence="2 3">JCM 9383</strain>
    </source>
</reference>
<feature type="region of interest" description="Disordered" evidence="1">
    <location>
        <begin position="1"/>
        <end position="112"/>
    </location>
</feature>
<evidence type="ECO:0000313" key="2">
    <source>
        <dbReference type="EMBL" id="GAA2782830.1"/>
    </source>
</evidence>
<feature type="compositionally biased region" description="Low complexity" evidence="1">
    <location>
        <begin position="72"/>
        <end position="81"/>
    </location>
</feature>
<keyword evidence="3" id="KW-1185">Reference proteome</keyword>
<accession>A0ABN3V808</accession>
<dbReference type="Proteomes" id="UP001500979">
    <property type="component" value="Unassembled WGS sequence"/>
</dbReference>
<proteinExistence type="predicted"/>
<name>A0ABN3V808_9PSEU</name>
<dbReference type="PRINTS" id="PR01217">
    <property type="entry name" value="PRICHEXTENSN"/>
</dbReference>
<gene>
    <name evidence="2" type="ORF">GCM10010470_16030</name>
</gene>
<sequence length="306" mass="32605">MVPVPDPNGAPDEMTGSLSNTQRETAPLKRDNSRVRPDAPAFEEATRPAFGPPRPPQQPSAAPPHAQPPSSQPAAPQSAGPPSQPPRPGPNPTARQAVPQPPPPARQPARSGGVTPMGWVLRGLGLCAIAVVSGLLWTALRPDAPEPVAQDPGPVTKYQFTPVKKEEAFQGCKNVSNAKIAQFFAAKECDHLTRALYTTTLPGGERVLTSVVTVLMPDVQSATELNELTTKNNTGNIKDLVDDGHQGKPRYPALDDDGYASQRQERLVVIGDSAYFDKPTSANDPVLREVTKDALKLGKPQDQAPQ</sequence>
<dbReference type="EMBL" id="BAAAUX010000008">
    <property type="protein sequence ID" value="GAA2782830.1"/>
    <property type="molecule type" value="Genomic_DNA"/>
</dbReference>
<evidence type="ECO:0000256" key="1">
    <source>
        <dbReference type="SAM" id="MobiDB-lite"/>
    </source>
</evidence>
<organism evidence="2 3">
    <name type="scientific">Saccharopolyspora taberi</name>
    <dbReference type="NCBI Taxonomy" id="60895"/>
    <lineage>
        <taxon>Bacteria</taxon>
        <taxon>Bacillati</taxon>
        <taxon>Actinomycetota</taxon>
        <taxon>Actinomycetes</taxon>
        <taxon>Pseudonocardiales</taxon>
        <taxon>Pseudonocardiaceae</taxon>
        <taxon>Saccharopolyspora</taxon>
    </lineage>
</organism>
<comment type="caution">
    <text evidence="2">The sequence shown here is derived from an EMBL/GenBank/DDBJ whole genome shotgun (WGS) entry which is preliminary data.</text>
</comment>
<feature type="compositionally biased region" description="Basic and acidic residues" evidence="1">
    <location>
        <begin position="26"/>
        <end position="37"/>
    </location>
</feature>